<evidence type="ECO:0000256" key="1">
    <source>
        <dbReference type="SAM" id="Phobius"/>
    </source>
</evidence>
<keyword evidence="1" id="KW-0812">Transmembrane</keyword>
<feature type="transmembrane region" description="Helical" evidence="1">
    <location>
        <begin position="107"/>
        <end position="134"/>
    </location>
</feature>
<keyword evidence="1" id="KW-1133">Transmembrane helix</keyword>
<feature type="transmembrane region" description="Helical" evidence="1">
    <location>
        <begin position="211"/>
        <end position="232"/>
    </location>
</feature>
<dbReference type="OrthoDB" id="3190532at2"/>
<dbReference type="AlphaFoldDB" id="A0A3B0CH82"/>
<evidence type="ECO:0000313" key="3">
    <source>
        <dbReference type="Proteomes" id="UP000282311"/>
    </source>
</evidence>
<feature type="transmembrane region" description="Helical" evidence="1">
    <location>
        <begin position="173"/>
        <end position="191"/>
    </location>
</feature>
<organism evidence="2 3">
    <name type="scientific">Paenibacillus ginsengarvi</name>
    <dbReference type="NCBI Taxonomy" id="400777"/>
    <lineage>
        <taxon>Bacteria</taxon>
        <taxon>Bacillati</taxon>
        <taxon>Bacillota</taxon>
        <taxon>Bacilli</taxon>
        <taxon>Bacillales</taxon>
        <taxon>Paenibacillaceae</taxon>
        <taxon>Paenibacillus</taxon>
    </lineage>
</organism>
<proteinExistence type="predicted"/>
<evidence type="ECO:0000313" key="2">
    <source>
        <dbReference type="EMBL" id="RKN84301.1"/>
    </source>
</evidence>
<keyword evidence="1" id="KW-0472">Membrane</keyword>
<feature type="transmembrane region" description="Helical" evidence="1">
    <location>
        <begin position="146"/>
        <end position="166"/>
    </location>
</feature>
<comment type="caution">
    <text evidence="2">The sequence shown here is derived from an EMBL/GenBank/DDBJ whole genome shotgun (WGS) entry which is preliminary data.</text>
</comment>
<accession>A0A3B0CH82</accession>
<dbReference type="EMBL" id="RBAH01000009">
    <property type="protein sequence ID" value="RKN84301.1"/>
    <property type="molecule type" value="Genomic_DNA"/>
</dbReference>
<dbReference type="CDD" id="cd21809">
    <property type="entry name" value="ABC-2_lan_permease-like"/>
    <property type="match status" value="1"/>
</dbReference>
<feature type="transmembrane region" description="Helical" evidence="1">
    <location>
        <begin position="20"/>
        <end position="41"/>
    </location>
</feature>
<feature type="transmembrane region" description="Helical" evidence="1">
    <location>
        <begin position="61"/>
        <end position="82"/>
    </location>
</feature>
<gene>
    <name evidence="2" type="ORF">D7M11_14995</name>
</gene>
<dbReference type="RefSeq" id="WP_120748037.1">
    <property type="nucleotide sequence ID" value="NZ_RBAH01000009.1"/>
</dbReference>
<keyword evidence="3" id="KW-1185">Reference proteome</keyword>
<name>A0A3B0CH82_9BACL</name>
<dbReference type="Pfam" id="PF12730">
    <property type="entry name" value="ABC2_membrane_4"/>
    <property type="match status" value="1"/>
</dbReference>
<dbReference type="Proteomes" id="UP000282311">
    <property type="component" value="Unassembled WGS sequence"/>
</dbReference>
<protein>
    <submittedName>
        <fullName evidence="2">Permease</fullName>
    </submittedName>
</protein>
<reference evidence="2 3" key="1">
    <citation type="journal article" date="2007" name="Int. J. Syst. Evol. Microbiol.">
        <title>Paenibacillus ginsengarvi sp. nov., isolated from soil from ginseng cultivation.</title>
        <authorList>
            <person name="Yoon M.H."/>
            <person name="Ten L.N."/>
            <person name="Im W.T."/>
        </authorList>
    </citation>
    <scope>NUCLEOTIDE SEQUENCE [LARGE SCALE GENOMIC DNA]</scope>
    <source>
        <strain evidence="2 3">KCTC 13059</strain>
    </source>
</reference>
<sequence>MIWRVLGADFAKIRKKMIWFLIFLGPLGVVALQGLNFALRYDYLTKLYADDLWGGVLYNTRLLAVPTLLMGLAIVISMIATVEHQTNAWKQVLALPVSRLSVYTAKLLLACTLLAASSTMLGAGTIVLGLALGYGADIPFGTILRMIYYPFLAAMPLVALQTWLSVIVKNQAIPLTVGITCAITSMFAAWYPDWMPLKWPYVADTWEKPLLFVAAGVAVGLAVYAAGAANFARKDVQ</sequence>